<dbReference type="Proteomes" id="UP001172159">
    <property type="component" value="Unassembled WGS sequence"/>
</dbReference>
<dbReference type="AlphaFoldDB" id="A0AA40BRL7"/>
<sequence>MHILQIDLTQPTQTTFFPANKNLNSQSAPAIPVSHRSTMNGVLPRQEYRGGWPHGNTGTDSCPPLRPSPMQSQLLRPPSMLPDRPDLLRRDILEPLLLSTRR</sequence>
<feature type="region of interest" description="Disordered" evidence="1">
    <location>
        <begin position="44"/>
        <end position="87"/>
    </location>
</feature>
<proteinExistence type="predicted"/>
<reference evidence="2" key="1">
    <citation type="submission" date="2023-06" db="EMBL/GenBank/DDBJ databases">
        <title>Genome-scale phylogeny and comparative genomics of the fungal order Sordariales.</title>
        <authorList>
            <consortium name="Lawrence Berkeley National Laboratory"/>
            <person name="Hensen N."/>
            <person name="Bonometti L."/>
            <person name="Westerberg I."/>
            <person name="Brannstrom I.O."/>
            <person name="Guillou S."/>
            <person name="Cros-Aarteil S."/>
            <person name="Calhoun S."/>
            <person name="Haridas S."/>
            <person name="Kuo A."/>
            <person name="Mondo S."/>
            <person name="Pangilinan J."/>
            <person name="Riley R."/>
            <person name="Labutti K."/>
            <person name="Andreopoulos B."/>
            <person name="Lipzen A."/>
            <person name="Chen C."/>
            <person name="Yanf M."/>
            <person name="Daum C."/>
            <person name="Ng V."/>
            <person name="Clum A."/>
            <person name="Steindorff A."/>
            <person name="Ohm R."/>
            <person name="Martin F."/>
            <person name="Silar P."/>
            <person name="Natvig D."/>
            <person name="Lalanne C."/>
            <person name="Gautier V."/>
            <person name="Ament-Velasquez S.L."/>
            <person name="Kruys A."/>
            <person name="Hutchinson M.I."/>
            <person name="Powell A.J."/>
            <person name="Barry K."/>
            <person name="Miller A.N."/>
            <person name="Grigoriev I.V."/>
            <person name="Debuchy R."/>
            <person name="Gladieux P."/>
            <person name="Thoren M.H."/>
            <person name="Johannesson H."/>
        </authorList>
    </citation>
    <scope>NUCLEOTIDE SEQUENCE</scope>
    <source>
        <strain evidence="2">CBS 540.89</strain>
    </source>
</reference>
<organism evidence="2 3">
    <name type="scientific">Apiosordaria backusii</name>
    <dbReference type="NCBI Taxonomy" id="314023"/>
    <lineage>
        <taxon>Eukaryota</taxon>
        <taxon>Fungi</taxon>
        <taxon>Dikarya</taxon>
        <taxon>Ascomycota</taxon>
        <taxon>Pezizomycotina</taxon>
        <taxon>Sordariomycetes</taxon>
        <taxon>Sordariomycetidae</taxon>
        <taxon>Sordariales</taxon>
        <taxon>Lasiosphaeriaceae</taxon>
        <taxon>Apiosordaria</taxon>
    </lineage>
</organism>
<gene>
    <name evidence="2" type="ORF">B0T21DRAFT_361930</name>
</gene>
<accession>A0AA40BRL7</accession>
<evidence type="ECO:0000313" key="2">
    <source>
        <dbReference type="EMBL" id="KAK0739097.1"/>
    </source>
</evidence>
<dbReference type="EMBL" id="JAUKTV010000004">
    <property type="protein sequence ID" value="KAK0739097.1"/>
    <property type="molecule type" value="Genomic_DNA"/>
</dbReference>
<evidence type="ECO:0000256" key="1">
    <source>
        <dbReference type="SAM" id="MobiDB-lite"/>
    </source>
</evidence>
<name>A0AA40BRL7_9PEZI</name>
<protein>
    <submittedName>
        <fullName evidence="2">Uncharacterized protein</fullName>
    </submittedName>
</protein>
<keyword evidence="3" id="KW-1185">Reference proteome</keyword>
<comment type="caution">
    <text evidence="2">The sequence shown here is derived from an EMBL/GenBank/DDBJ whole genome shotgun (WGS) entry which is preliminary data.</text>
</comment>
<evidence type="ECO:0000313" key="3">
    <source>
        <dbReference type="Proteomes" id="UP001172159"/>
    </source>
</evidence>